<keyword evidence="3" id="KW-1185">Reference proteome</keyword>
<gene>
    <name evidence="2" type="ORF">PG996_007522</name>
</gene>
<feature type="compositionally biased region" description="Polar residues" evidence="1">
    <location>
        <begin position="180"/>
        <end position="193"/>
    </location>
</feature>
<dbReference type="Proteomes" id="UP001446871">
    <property type="component" value="Unassembled WGS sequence"/>
</dbReference>
<dbReference type="EMBL" id="JAQQWM010000004">
    <property type="protein sequence ID" value="KAK8068410.1"/>
    <property type="molecule type" value="Genomic_DNA"/>
</dbReference>
<comment type="caution">
    <text evidence="2">The sequence shown here is derived from an EMBL/GenBank/DDBJ whole genome shotgun (WGS) entry which is preliminary data.</text>
</comment>
<evidence type="ECO:0000313" key="2">
    <source>
        <dbReference type="EMBL" id="KAK8068410.1"/>
    </source>
</evidence>
<accession>A0ABR1VB24</accession>
<name>A0ABR1VB24_9PEZI</name>
<sequence>MNPRASSPYVPAVPNALSRAYQRRPQNPNHFRCTAKIRNEERALWSHYGKEHVRTGKNDDANNAALFVVHGIVPQARPRLFTLEETFGIMAQKHETYHGAARGDSCPHEGDSPVTSLPRLMRVTSARKLQSNKTTTTEEEDEIDSNSASGRVASPEALAPGKCRPVHPSSHPAWRPYGSPSYTTAAVSLKTPQ</sequence>
<feature type="region of interest" description="Disordered" evidence="1">
    <location>
        <begin position="125"/>
        <end position="193"/>
    </location>
</feature>
<protein>
    <submittedName>
        <fullName evidence="2">Uncharacterized protein</fullName>
    </submittedName>
</protein>
<organism evidence="2 3">
    <name type="scientific">Apiospora saccharicola</name>
    <dbReference type="NCBI Taxonomy" id="335842"/>
    <lineage>
        <taxon>Eukaryota</taxon>
        <taxon>Fungi</taxon>
        <taxon>Dikarya</taxon>
        <taxon>Ascomycota</taxon>
        <taxon>Pezizomycotina</taxon>
        <taxon>Sordariomycetes</taxon>
        <taxon>Xylariomycetidae</taxon>
        <taxon>Amphisphaeriales</taxon>
        <taxon>Apiosporaceae</taxon>
        <taxon>Apiospora</taxon>
    </lineage>
</organism>
<reference evidence="2 3" key="1">
    <citation type="submission" date="2023-01" db="EMBL/GenBank/DDBJ databases">
        <title>Analysis of 21 Apiospora genomes using comparative genomics revels a genus with tremendous synthesis potential of carbohydrate active enzymes and secondary metabolites.</title>
        <authorList>
            <person name="Sorensen T."/>
        </authorList>
    </citation>
    <scope>NUCLEOTIDE SEQUENCE [LARGE SCALE GENOMIC DNA]</scope>
    <source>
        <strain evidence="2 3">CBS 83171</strain>
    </source>
</reference>
<evidence type="ECO:0000256" key="1">
    <source>
        <dbReference type="SAM" id="MobiDB-lite"/>
    </source>
</evidence>
<proteinExistence type="predicted"/>
<evidence type="ECO:0000313" key="3">
    <source>
        <dbReference type="Proteomes" id="UP001446871"/>
    </source>
</evidence>